<dbReference type="InterPro" id="IPR012334">
    <property type="entry name" value="Pectin_lyas_fold"/>
</dbReference>
<evidence type="ECO:0000313" key="3">
    <source>
        <dbReference type="Proteomes" id="UP000606730"/>
    </source>
</evidence>
<reference evidence="2" key="1">
    <citation type="journal article" date="2014" name="Int. J. Syst. Evol. Microbiol.">
        <title>Complete genome sequence of Corynebacterium casei LMG S-19264T (=DSM 44701T), isolated from a smear-ripened cheese.</title>
        <authorList>
            <consortium name="US DOE Joint Genome Institute (JGI-PGF)"/>
            <person name="Walter F."/>
            <person name="Albersmeier A."/>
            <person name="Kalinowski J."/>
            <person name="Ruckert C."/>
        </authorList>
    </citation>
    <scope>NUCLEOTIDE SEQUENCE</scope>
    <source>
        <strain evidence="2">CGMCC 1.16012</strain>
    </source>
</reference>
<keyword evidence="3" id="KW-1185">Reference proteome</keyword>
<dbReference type="Proteomes" id="UP000606730">
    <property type="component" value="Unassembled WGS sequence"/>
</dbReference>
<dbReference type="SUPFAM" id="SSF51126">
    <property type="entry name" value="Pectin lyase-like"/>
    <property type="match status" value="1"/>
</dbReference>
<protein>
    <recommendedName>
        <fullName evidence="1">Rhamnogalacturonase A/B/Epimerase-like pectate lyase domain-containing protein</fullName>
    </recommendedName>
</protein>
<feature type="domain" description="Rhamnogalacturonase A/B/Epimerase-like pectate lyase" evidence="1">
    <location>
        <begin position="188"/>
        <end position="248"/>
    </location>
</feature>
<dbReference type="AlphaFoldDB" id="A0A917AI06"/>
<evidence type="ECO:0000259" key="1">
    <source>
        <dbReference type="Pfam" id="PF12708"/>
    </source>
</evidence>
<dbReference type="Pfam" id="PF12708">
    <property type="entry name" value="Pect-lyase_RHGA_epim"/>
    <property type="match status" value="1"/>
</dbReference>
<proteinExistence type="predicted"/>
<organism evidence="2 3">
    <name type="scientific">Actibacterium pelagium</name>
    <dbReference type="NCBI Taxonomy" id="2029103"/>
    <lineage>
        <taxon>Bacteria</taxon>
        <taxon>Pseudomonadati</taxon>
        <taxon>Pseudomonadota</taxon>
        <taxon>Alphaproteobacteria</taxon>
        <taxon>Rhodobacterales</taxon>
        <taxon>Roseobacteraceae</taxon>
        <taxon>Actibacterium</taxon>
    </lineage>
</organism>
<gene>
    <name evidence="2" type="ORF">GCM10011517_17170</name>
</gene>
<dbReference type="OrthoDB" id="7749009at2"/>
<evidence type="ECO:0000313" key="2">
    <source>
        <dbReference type="EMBL" id="GGE49962.1"/>
    </source>
</evidence>
<sequence>MNKAITEGLALMPPAFVDGLGVWSSGNGTSGTATYAGAGNAAIVAADQDFGGCLELLKTQTTQYLRWMGQVPVQPGCYLRIRAKVKAVSGNLPAVRIAATPIDGLGAAITGLTESATPVTLTSYGEVVTIEAIVGSGNRTGNDMVWGTGPSFAHVGLDLTGPDGGTIRIDDIEVEDATEDFHRTMMDWIDVRDYGAIGDGVTDDTAAFEAADAASTGEEILVSDGTYYLADHVTFESRVRFEGTVTMPVDKRLTMTRNYDLPSYIDAFGDEAEAFKRALAVLFNFSDHAGLDMCGRRIELDGPLDVQAAVANKTTHAIRKVIRNGEIAANANSNWDLVTASSDGTYATSNPLQLSGVANVANIEVGSLVEGLGVGREVYVLDKNVGAQTLTLSKPLFDAVGTQPYTFTRFKYLLDFSGFASISRLVFDDVDFRCEGRASAVMLPPAGLILHFRDCFFTKPKDRGITSIGSGCQGLLVDRCQFISNEQSVDAQDRTSIGLNTNANDVKLRDNRAARMGTWAVIGGSGGIISGNHFFQGDDTTNGSRKAGLVLTQSNVKTLVVSNYIDNCFVEWTNEHDDDPDHNNEASFGGLTVTGNTFTANDVAAWFRWFVIKPHGSGHYIQGLNLSGNVFKALNGNVDRVEAVDTTHATLDLGRMRNCVVEGNTFNGIDQWCMNPVSLEFTQSSFQQVWTCDFSGYLPFGGRTRRVQSVVAESEIFSSSLQTLYEMPYVSTSEGASQDQVTLHWSSPCSGAVYVTTRMDNPT</sequence>
<comment type="caution">
    <text evidence="2">The sequence shown here is derived from an EMBL/GenBank/DDBJ whole genome shotgun (WGS) entry which is preliminary data.</text>
</comment>
<dbReference type="Gene3D" id="2.160.20.10">
    <property type="entry name" value="Single-stranded right-handed beta-helix, Pectin lyase-like"/>
    <property type="match status" value="1"/>
</dbReference>
<dbReference type="RefSeq" id="WP_095595083.1">
    <property type="nucleotide sequence ID" value="NZ_BMKN01000002.1"/>
</dbReference>
<dbReference type="EMBL" id="BMKN01000002">
    <property type="protein sequence ID" value="GGE49962.1"/>
    <property type="molecule type" value="Genomic_DNA"/>
</dbReference>
<name>A0A917AI06_9RHOB</name>
<reference evidence="2" key="2">
    <citation type="submission" date="2020-09" db="EMBL/GenBank/DDBJ databases">
        <authorList>
            <person name="Sun Q."/>
            <person name="Zhou Y."/>
        </authorList>
    </citation>
    <scope>NUCLEOTIDE SEQUENCE</scope>
    <source>
        <strain evidence="2">CGMCC 1.16012</strain>
    </source>
</reference>
<dbReference type="InterPro" id="IPR024535">
    <property type="entry name" value="RHGA/B-epi-like_pectate_lyase"/>
</dbReference>
<accession>A0A917AI06</accession>
<dbReference type="InterPro" id="IPR011050">
    <property type="entry name" value="Pectin_lyase_fold/virulence"/>
</dbReference>